<dbReference type="PANTHER" id="PTHR38767">
    <property type="entry name" value="DNA POLYMERASE III SUBUNIT CHI"/>
    <property type="match status" value="1"/>
</dbReference>
<dbReference type="GO" id="GO:0003677">
    <property type="term" value="F:DNA binding"/>
    <property type="evidence" value="ECO:0007669"/>
    <property type="project" value="InterPro"/>
</dbReference>
<evidence type="ECO:0000313" key="1">
    <source>
        <dbReference type="EMBL" id="PWD81911.1"/>
    </source>
</evidence>
<dbReference type="GO" id="GO:0006260">
    <property type="term" value="P:DNA replication"/>
    <property type="evidence" value="ECO:0007669"/>
    <property type="project" value="InterPro"/>
</dbReference>
<name>A0A2U2AGY8_9GAMM</name>
<dbReference type="EMBL" id="QEWQ01000001">
    <property type="protein sequence ID" value="PWD81911.1"/>
    <property type="molecule type" value="Genomic_DNA"/>
</dbReference>
<dbReference type="Pfam" id="PF04364">
    <property type="entry name" value="DNA_pol3_chi"/>
    <property type="match status" value="1"/>
</dbReference>
<dbReference type="GO" id="GO:0003887">
    <property type="term" value="F:DNA-directed DNA polymerase activity"/>
    <property type="evidence" value="ECO:0007669"/>
    <property type="project" value="InterPro"/>
</dbReference>
<dbReference type="PANTHER" id="PTHR38767:SF1">
    <property type="entry name" value="DNA POLYMERASE III SUBUNIT CHI"/>
    <property type="match status" value="1"/>
</dbReference>
<organism evidence="1 2">
    <name type="scientific">Ignatzschineria ureiclastica</name>
    <dbReference type="NCBI Taxonomy" id="472582"/>
    <lineage>
        <taxon>Bacteria</taxon>
        <taxon>Pseudomonadati</taxon>
        <taxon>Pseudomonadota</taxon>
        <taxon>Gammaproteobacteria</taxon>
        <taxon>Cardiobacteriales</taxon>
        <taxon>Ignatzschineriaceae</taxon>
        <taxon>Ignatzschineria</taxon>
    </lineage>
</organism>
<gene>
    <name evidence="1" type="ORF">DC083_01655</name>
</gene>
<sequence length="161" mass="19128">MAKNAEFPYHRSKGFRMVEVSFYVLPSSSEATREKLLLKIIEKAYQAEEPTFFYSDNRALIQSLDRKLWEIPHIDFLPHAIIEGEDDINPHDFIYLSDQTWTLEPRSLFINLHHTVPEVVKMGQYPRVFEVITQDPQVLEESRNRYRLYRDLGFSLKTHKL</sequence>
<dbReference type="InterPro" id="IPR036768">
    <property type="entry name" value="PolIII_chi_sf"/>
</dbReference>
<accession>A0A2U2AGY8</accession>
<evidence type="ECO:0008006" key="3">
    <source>
        <dbReference type="Google" id="ProtNLM"/>
    </source>
</evidence>
<comment type="caution">
    <text evidence="1">The sequence shown here is derived from an EMBL/GenBank/DDBJ whole genome shotgun (WGS) entry which is preliminary data.</text>
</comment>
<evidence type="ECO:0000313" key="2">
    <source>
        <dbReference type="Proteomes" id="UP000245020"/>
    </source>
</evidence>
<dbReference type="GO" id="GO:0032298">
    <property type="term" value="P:positive regulation of DNA-templated DNA replication initiation"/>
    <property type="evidence" value="ECO:0007669"/>
    <property type="project" value="TreeGrafter"/>
</dbReference>
<proteinExistence type="predicted"/>
<reference evidence="2" key="1">
    <citation type="submission" date="2018-05" db="EMBL/GenBank/DDBJ databases">
        <title>Ignatzschineria dubaiensis sp. nov., isolated from necrotic foot tissues of dromedaries (Camelus dromedarius) and associated maggots in Dubai, United Arab Emirates.</title>
        <authorList>
            <person name="Tsang C.C."/>
            <person name="Tang J.Y.M."/>
            <person name="Fong J.Y.H."/>
            <person name="Kinne J."/>
            <person name="Lee H.H."/>
            <person name="Joseph M."/>
            <person name="Jose S."/>
            <person name="Schuster R.K."/>
            <person name="Tang Y."/>
            <person name="Sivakumar S."/>
            <person name="Chen J.H.K."/>
            <person name="Teng J.L.L."/>
            <person name="Lau S.K.P."/>
            <person name="Wernery U."/>
            <person name="Woo P.C.Y."/>
        </authorList>
    </citation>
    <scope>NUCLEOTIDE SEQUENCE [LARGE SCALE GENOMIC DNA]</scope>
    <source>
        <strain evidence="2">KCTC 22644</strain>
    </source>
</reference>
<dbReference type="Proteomes" id="UP000245020">
    <property type="component" value="Unassembled WGS sequence"/>
</dbReference>
<dbReference type="SUPFAM" id="SSF102400">
    <property type="entry name" value="DNA polymerase III chi subunit"/>
    <property type="match status" value="1"/>
</dbReference>
<dbReference type="InterPro" id="IPR007459">
    <property type="entry name" value="DNA_pol3_chi"/>
</dbReference>
<dbReference type="AlphaFoldDB" id="A0A2U2AGY8"/>
<dbReference type="Gene3D" id="3.40.50.10110">
    <property type="entry name" value="DNA polymerase III subunit chi"/>
    <property type="match status" value="1"/>
</dbReference>
<protein>
    <recommendedName>
        <fullName evidence="3">DNA polymerase III subunit chi</fullName>
    </recommendedName>
</protein>
<keyword evidence="2" id="KW-1185">Reference proteome</keyword>